<evidence type="ECO:0000313" key="1">
    <source>
        <dbReference type="EMBL" id="MBT1442938.1"/>
    </source>
</evidence>
<reference evidence="1 2" key="1">
    <citation type="submission" date="2021-05" db="EMBL/GenBank/DDBJ databases">
        <title>Shewanella sp. JM162201.</title>
        <authorList>
            <person name="Xu S."/>
            <person name="Li A."/>
        </authorList>
    </citation>
    <scope>NUCLEOTIDE SEQUENCE [LARGE SCALE GENOMIC DNA]</scope>
    <source>
        <strain evidence="1 2">JM162201</strain>
    </source>
</reference>
<name>A0ABS5UXX3_9GAMM</name>
<dbReference type="PROSITE" id="PS51257">
    <property type="entry name" value="PROKAR_LIPOPROTEIN"/>
    <property type="match status" value="1"/>
</dbReference>
<evidence type="ECO:0008006" key="3">
    <source>
        <dbReference type="Google" id="ProtNLM"/>
    </source>
</evidence>
<dbReference type="InterPro" id="IPR016875">
    <property type="entry name" value="UCP028200"/>
</dbReference>
<accession>A0ABS5UXX3</accession>
<organism evidence="1 2">
    <name type="scientific">Shewanella jiangmenensis</name>
    <dbReference type="NCBI Taxonomy" id="2837387"/>
    <lineage>
        <taxon>Bacteria</taxon>
        <taxon>Pseudomonadati</taxon>
        <taxon>Pseudomonadota</taxon>
        <taxon>Gammaproteobacteria</taxon>
        <taxon>Alteromonadales</taxon>
        <taxon>Shewanellaceae</taxon>
        <taxon>Shewanella</taxon>
    </lineage>
</organism>
<proteinExistence type="predicted"/>
<dbReference type="EMBL" id="JAHEPS010000001">
    <property type="protein sequence ID" value="MBT1442938.1"/>
    <property type="molecule type" value="Genomic_DNA"/>
</dbReference>
<dbReference type="Pfam" id="PF19795">
    <property type="entry name" value="DUF6279"/>
    <property type="match status" value="1"/>
</dbReference>
<evidence type="ECO:0000313" key="2">
    <source>
        <dbReference type="Proteomes" id="UP001195903"/>
    </source>
</evidence>
<comment type="caution">
    <text evidence="1">The sequence shown here is derived from an EMBL/GenBank/DDBJ whole genome shotgun (WGS) entry which is preliminary data.</text>
</comment>
<gene>
    <name evidence="1" type="ORF">KJI95_00145</name>
</gene>
<dbReference type="Proteomes" id="UP001195903">
    <property type="component" value="Unassembled WGS sequence"/>
</dbReference>
<keyword evidence="2" id="KW-1185">Reference proteome</keyword>
<dbReference type="RefSeq" id="WP_214505157.1">
    <property type="nucleotide sequence ID" value="NZ_JAHEPS010000001.1"/>
</dbReference>
<sequence>MKLSLLPVKYLLIALVLLGLVGCSTKMSYRFLDWAIAWELDDYVELDKSQQQAFDKVLDEFIVWHQKEELPRYVAQLDNLKAQMQSDTLTPKLWADHMDYAQAHWYRLFEHVFDGILPIIQSLSDKQVDALIAQLKEDEVEDSKEYLGKSQAELLKESNKRQQKRAEKWLGKLTDKQKAMINSSNESRLATLDMWLEYRHEWLRQFEQALRQRADTAVFSERMRVLMTAPQTLRSEAHQAAIRQNSENFGKLVMDIYRDLSDKQRSKLWREYDSLADDLRELALESTQSASN</sequence>
<protein>
    <recommendedName>
        <fullName evidence="3">Lipoprotein</fullName>
    </recommendedName>
</protein>
<dbReference type="PIRSF" id="PIRSF028200">
    <property type="entry name" value="UCP028200"/>
    <property type="match status" value="1"/>
</dbReference>